<comment type="caution">
    <text evidence="2">The sequence shown here is derived from an EMBL/GenBank/DDBJ whole genome shotgun (WGS) entry which is preliminary data.</text>
</comment>
<evidence type="ECO:0000313" key="3">
    <source>
        <dbReference type="Proteomes" id="UP000295680"/>
    </source>
</evidence>
<dbReference type="PANTHER" id="PTHR43781">
    <property type="entry name" value="SACCHAROPINE DEHYDROGENASE"/>
    <property type="match status" value="1"/>
</dbReference>
<dbReference type="Gene3D" id="3.40.50.720">
    <property type="entry name" value="NAD(P)-binding Rossmann-like Domain"/>
    <property type="match status" value="1"/>
</dbReference>
<dbReference type="SUPFAM" id="SSF51735">
    <property type="entry name" value="NAD(P)-binding Rossmann-fold domains"/>
    <property type="match status" value="1"/>
</dbReference>
<dbReference type="InterPro" id="IPR036291">
    <property type="entry name" value="NAD(P)-bd_dom_sf"/>
</dbReference>
<keyword evidence="3" id="KW-1185">Reference proteome</keyword>
<feature type="domain" description="Saccharopine dehydrogenase NADP binding" evidence="1">
    <location>
        <begin position="7"/>
        <end position="120"/>
    </location>
</feature>
<dbReference type="PANTHER" id="PTHR43781:SF1">
    <property type="entry name" value="SACCHAROPINE DEHYDROGENASE"/>
    <property type="match status" value="1"/>
</dbReference>
<evidence type="ECO:0000259" key="1">
    <source>
        <dbReference type="Pfam" id="PF03435"/>
    </source>
</evidence>
<gene>
    <name evidence="2" type="ORF">EV192_11678</name>
</gene>
<organism evidence="2 3">
    <name type="scientific">Actinocrispum wychmicini</name>
    <dbReference type="NCBI Taxonomy" id="1213861"/>
    <lineage>
        <taxon>Bacteria</taxon>
        <taxon>Bacillati</taxon>
        <taxon>Actinomycetota</taxon>
        <taxon>Actinomycetes</taxon>
        <taxon>Pseudonocardiales</taxon>
        <taxon>Pseudonocardiaceae</taxon>
        <taxon>Actinocrispum</taxon>
    </lineage>
</organism>
<accession>A0A4R2IYK7</accession>
<proteinExistence type="predicted"/>
<name>A0A4R2IYK7_9PSEU</name>
<reference evidence="2 3" key="1">
    <citation type="submission" date="2019-03" db="EMBL/GenBank/DDBJ databases">
        <title>Genomic Encyclopedia of Type Strains, Phase IV (KMG-IV): sequencing the most valuable type-strain genomes for metagenomic binning, comparative biology and taxonomic classification.</title>
        <authorList>
            <person name="Goeker M."/>
        </authorList>
    </citation>
    <scope>NUCLEOTIDE SEQUENCE [LARGE SCALE GENOMIC DNA]</scope>
    <source>
        <strain evidence="2 3">DSM 45934</strain>
    </source>
</reference>
<sequence length="349" mass="35920">MPGMTWMVYGANGYTGQLVAREAVARGERPVLAGRSGKVAELAGELGLEHRVFDLSDAKAGLAGIAVVAHCAGPFSATARPMVDACVATGTHYLDVTGEIDVYEAIFARDAEAKEAGVVLLPGAGFDVVPSDCLAAMLAEALPGATHLRLAFAAGGGLSGGTLRTTVEGMATGGRARVDGKVVTVPMAHSTMTAFFPSGPRTVISLPWGDVATAYRSTGIPNIVTHISVPMAAGLVRRGQRLAAPIMRTALGQRVGKSLAGLVSGPGEKRRSHSRAEFWGEVKDADGRRATGTLVTPNTYSITADAVIRIATKVAEVTPGAHTPATAFGAKFVRELDGVTVGPTVVLQP</sequence>
<dbReference type="InterPro" id="IPR005097">
    <property type="entry name" value="Sacchrp_dh_NADP-bd"/>
</dbReference>
<dbReference type="EMBL" id="SLWS01000016">
    <property type="protein sequence ID" value="TCO48025.1"/>
    <property type="molecule type" value="Genomic_DNA"/>
</dbReference>
<evidence type="ECO:0000313" key="2">
    <source>
        <dbReference type="EMBL" id="TCO48025.1"/>
    </source>
</evidence>
<dbReference type="Proteomes" id="UP000295680">
    <property type="component" value="Unassembled WGS sequence"/>
</dbReference>
<dbReference type="Pfam" id="PF03435">
    <property type="entry name" value="Sacchrp_dh_NADP"/>
    <property type="match status" value="1"/>
</dbReference>
<protein>
    <submittedName>
        <fullName evidence="2">Saccharopine dehydrogenase (NAD+, L-lysine-forming)</fullName>
    </submittedName>
</protein>
<dbReference type="AlphaFoldDB" id="A0A4R2IYK7"/>